<dbReference type="Pfam" id="PF12813">
    <property type="entry name" value="XPG_I_2"/>
    <property type="match status" value="1"/>
</dbReference>
<feature type="domain" description="Asteroid" evidence="2">
    <location>
        <begin position="181"/>
        <end position="441"/>
    </location>
</feature>
<name>A0ABR4KRX3_9EURO</name>
<dbReference type="GeneID" id="98152652"/>
<evidence type="ECO:0000313" key="4">
    <source>
        <dbReference type="Proteomes" id="UP001610444"/>
    </source>
</evidence>
<dbReference type="InterPro" id="IPR029060">
    <property type="entry name" value="PIN-like_dom_sf"/>
</dbReference>
<comment type="caution">
    <text evidence="3">The sequence shown here is derived from an EMBL/GenBank/DDBJ whole genome shotgun (WGS) entry which is preliminary data.</text>
</comment>
<organism evidence="3 4">
    <name type="scientific">Aspergillus pseudodeflectus</name>
    <dbReference type="NCBI Taxonomy" id="176178"/>
    <lineage>
        <taxon>Eukaryota</taxon>
        <taxon>Fungi</taxon>
        <taxon>Dikarya</taxon>
        <taxon>Ascomycota</taxon>
        <taxon>Pezizomycotina</taxon>
        <taxon>Eurotiomycetes</taxon>
        <taxon>Eurotiomycetidae</taxon>
        <taxon>Eurotiales</taxon>
        <taxon>Aspergillaceae</taxon>
        <taxon>Aspergillus</taxon>
        <taxon>Aspergillus subgen. Nidulantes</taxon>
    </lineage>
</organism>
<evidence type="ECO:0000259" key="2">
    <source>
        <dbReference type="Pfam" id="PF12813"/>
    </source>
</evidence>
<accession>A0ABR4KRX3</accession>
<protein>
    <submittedName>
        <fullName evidence="3">XPG domain containing-domain-containing protein</fullName>
    </submittedName>
</protein>
<keyword evidence="4" id="KW-1185">Reference proteome</keyword>
<dbReference type="SUPFAM" id="SSF88723">
    <property type="entry name" value="PIN domain-like"/>
    <property type="match status" value="1"/>
</dbReference>
<dbReference type="CDD" id="cd18675">
    <property type="entry name" value="PIN_SpAst1-like"/>
    <property type="match status" value="1"/>
</dbReference>
<gene>
    <name evidence="3" type="ORF">BJX68DRAFT_19644</name>
</gene>
<dbReference type="PANTHER" id="PTHR15665">
    <property type="entry name" value="ASTEROID PROTEIN"/>
    <property type="match status" value="1"/>
</dbReference>
<dbReference type="Gene3D" id="3.40.50.1010">
    <property type="entry name" value="5'-nuclease"/>
    <property type="match status" value="1"/>
</dbReference>
<dbReference type="RefSeq" id="XP_070901674.1">
    <property type="nucleotide sequence ID" value="XM_071037488.1"/>
</dbReference>
<dbReference type="PANTHER" id="PTHR15665:SF1">
    <property type="entry name" value="PROTEIN ASTEROID HOMOLOG 1"/>
    <property type="match status" value="1"/>
</dbReference>
<reference evidence="3 4" key="1">
    <citation type="submission" date="2024-07" db="EMBL/GenBank/DDBJ databases">
        <title>Section-level genome sequencing and comparative genomics of Aspergillus sections Usti and Cavernicolus.</title>
        <authorList>
            <consortium name="Lawrence Berkeley National Laboratory"/>
            <person name="Nybo J.L."/>
            <person name="Vesth T.C."/>
            <person name="Theobald S."/>
            <person name="Frisvad J.C."/>
            <person name="Larsen T.O."/>
            <person name="Kjaerboelling I."/>
            <person name="Rothschild-Mancinelli K."/>
            <person name="Lyhne E.K."/>
            <person name="Kogle M.E."/>
            <person name="Barry K."/>
            <person name="Clum A."/>
            <person name="Na H."/>
            <person name="Ledsgaard L."/>
            <person name="Lin J."/>
            <person name="Lipzen A."/>
            <person name="Kuo A."/>
            <person name="Riley R."/>
            <person name="Mondo S."/>
            <person name="LaButti K."/>
            <person name="Haridas S."/>
            <person name="Pangalinan J."/>
            <person name="Salamov A.A."/>
            <person name="Simmons B.A."/>
            <person name="Magnuson J.K."/>
            <person name="Chen J."/>
            <person name="Drula E."/>
            <person name="Henrissat B."/>
            <person name="Wiebenga A."/>
            <person name="Lubbers R.J."/>
            <person name="Gomes A.C."/>
            <person name="Macurrencykelacurrency M.R."/>
            <person name="Stajich J."/>
            <person name="Grigoriev I.V."/>
            <person name="Mortensen U.H."/>
            <person name="De vries R.P."/>
            <person name="Baker S.E."/>
            <person name="Andersen M.R."/>
        </authorList>
    </citation>
    <scope>NUCLEOTIDE SEQUENCE [LARGE SCALE GENOMIC DNA]</scope>
    <source>
        <strain evidence="3 4">CBS 756.74</strain>
    </source>
</reference>
<dbReference type="EMBL" id="JBFXLR010000010">
    <property type="protein sequence ID" value="KAL2855018.1"/>
    <property type="molecule type" value="Genomic_DNA"/>
</dbReference>
<dbReference type="Proteomes" id="UP001610444">
    <property type="component" value="Unassembled WGS sequence"/>
</dbReference>
<proteinExistence type="inferred from homology"/>
<dbReference type="InterPro" id="IPR026832">
    <property type="entry name" value="Asteroid"/>
</dbReference>
<dbReference type="InterPro" id="IPR039436">
    <property type="entry name" value="Asteroid_dom"/>
</dbReference>
<sequence>MGIPRLRHHLLPFSETIVLRKVRVSDDEDGLQCVHSVVIDGPSLVYNIYSRLLSWFSVSNPCTLYALPTCDEVSRGVMVYLLHLKILGVEMYAHKAITDLRSIELTDLSQAIYFDGALPASKRETRLSRLEGQRRKLEIFCAATNYGFHERTSFSSPRSIGPETVLCSRPLPSRCSNVPINPFIVPTVFEDLKCRWSGQNIATALGEALPLLSPNSDVFLWADITTMVPGEADTYCAHTANLTGSSVLTNDSDLILHNLGESGSVIFLDSVELSKWDSIEPLEYEIRAAVLYPSRVARRLGITDLLPLAYELKNQPDTGLVELLQRTKYGHEGETYDKFAADYTNDPCRLQPQLFKVLDTRISELYWQYVMRGEYADRDNPQVYLPVLLEDHTKRCAWAKGRSYRSIGYSILNLSRPTSERYWYTTEFVRRGQRITDDRIPLQDHNSVSAEMESLCARVDSLRAGFERAGSSPREFWKIFALLESYGLDIKLTQRDVQKLEEFLELGYMGEQLEWADIHLTAQIQAILYSLRVLKQLLELSSSDDDVSLKLMATLEQLPPLHLMIESSHRGECADHGARIELSTILGSMVRSRHHPLESRHVSTIQGSQRSITQKANVRPRNLSINMYEILDEQ</sequence>
<evidence type="ECO:0000256" key="1">
    <source>
        <dbReference type="ARBA" id="ARBA00007398"/>
    </source>
</evidence>
<evidence type="ECO:0000313" key="3">
    <source>
        <dbReference type="EMBL" id="KAL2855018.1"/>
    </source>
</evidence>
<comment type="similarity">
    <text evidence="1">Belongs to the asteroid family.</text>
</comment>